<evidence type="ECO:0000313" key="3">
    <source>
        <dbReference type="Proteomes" id="UP001152747"/>
    </source>
</evidence>
<dbReference type="EMBL" id="CANHGI010000001">
    <property type="protein sequence ID" value="CAI5439026.1"/>
    <property type="molecule type" value="Genomic_DNA"/>
</dbReference>
<feature type="compositionally biased region" description="Basic and acidic residues" evidence="1">
    <location>
        <begin position="81"/>
        <end position="97"/>
    </location>
</feature>
<sequence length="215" mass="24254">MNTQADDIISVFNDFFKKLPENRSYDLTFKVYLQELADIDDKSINSTHEMNRVTISSFGSIHSNLPDNIQKTTISTSKTDTTIKTESSKNSDKYEELEPLKKPRSLVNLLELNKEIGIEIPDKVPSKRKQESKTEYENLDTLNTTIPKYSTSKSSQATSAPSFMASYSRSASNTSTFTKTSNSSTLGINHDGWYIISSKPLKISNELKIDLKDLF</sequence>
<feature type="region of interest" description="Disordered" evidence="1">
    <location>
        <begin position="76"/>
        <end position="97"/>
    </location>
</feature>
<organism evidence="2 3">
    <name type="scientific">Caenorhabditis angaria</name>
    <dbReference type="NCBI Taxonomy" id="860376"/>
    <lineage>
        <taxon>Eukaryota</taxon>
        <taxon>Metazoa</taxon>
        <taxon>Ecdysozoa</taxon>
        <taxon>Nematoda</taxon>
        <taxon>Chromadorea</taxon>
        <taxon>Rhabditida</taxon>
        <taxon>Rhabditina</taxon>
        <taxon>Rhabditomorpha</taxon>
        <taxon>Rhabditoidea</taxon>
        <taxon>Rhabditidae</taxon>
        <taxon>Peloderinae</taxon>
        <taxon>Caenorhabditis</taxon>
    </lineage>
</organism>
<reference evidence="2" key="1">
    <citation type="submission" date="2022-11" db="EMBL/GenBank/DDBJ databases">
        <authorList>
            <person name="Kikuchi T."/>
        </authorList>
    </citation>
    <scope>NUCLEOTIDE SEQUENCE</scope>
    <source>
        <strain evidence="2">PS1010</strain>
    </source>
</reference>
<dbReference type="Proteomes" id="UP001152747">
    <property type="component" value="Unassembled WGS sequence"/>
</dbReference>
<name>A0A9P1MU76_9PELO</name>
<evidence type="ECO:0000313" key="2">
    <source>
        <dbReference type="EMBL" id="CAI5439026.1"/>
    </source>
</evidence>
<accession>A0A9P1MU76</accession>
<dbReference type="OrthoDB" id="5842242at2759"/>
<keyword evidence="3" id="KW-1185">Reference proteome</keyword>
<comment type="caution">
    <text evidence="2">The sequence shown here is derived from an EMBL/GenBank/DDBJ whole genome shotgun (WGS) entry which is preliminary data.</text>
</comment>
<dbReference type="AlphaFoldDB" id="A0A9P1MU76"/>
<evidence type="ECO:0000256" key="1">
    <source>
        <dbReference type="SAM" id="MobiDB-lite"/>
    </source>
</evidence>
<proteinExistence type="predicted"/>
<protein>
    <submittedName>
        <fullName evidence="2">Uncharacterized protein</fullName>
    </submittedName>
</protein>
<gene>
    <name evidence="2" type="ORF">CAMP_LOCUS1663</name>
</gene>